<organism evidence="2 3">
    <name type="scientific">Lacimicrobium alkaliphilum</name>
    <dbReference type="NCBI Taxonomy" id="1526571"/>
    <lineage>
        <taxon>Bacteria</taxon>
        <taxon>Pseudomonadati</taxon>
        <taxon>Pseudomonadota</taxon>
        <taxon>Gammaproteobacteria</taxon>
        <taxon>Alteromonadales</taxon>
        <taxon>Alteromonadaceae</taxon>
        <taxon>Lacimicrobium</taxon>
    </lineage>
</organism>
<gene>
    <name evidence="2" type="ORF">AT746_19440</name>
</gene>
<feature type="transmembrane region" description="Helical" evidence="1">
    <location>
        <begin position="45"/>
        <end position="69"/>
    </location>
</feature>
<feature type="transmembrane region" description="Helical" evidence="1">
    <location>
        <begin position="13"/>
        <end position="33"/>
    </location>
</feature>
<dbReference type="KEGG" id="lal:AT746_19440"/>
<keyword evidence="3" id="KW-1185">Reference proteome</keyword>
<proteinExistence type="predicted"/>
<name>A0A0U2PKR4_9ALTE</name>
<reference evidence="2 3" key="1">
    <citation type="submission" date="2015-12" db="EMBL/GenBank/DDBJ databases">
        <title>Complete genome of Lacimicrobium alkaliphilum KCTC 32984.</title>
        <authorList>
            <person name="Kim S.-G."/>
            <person name="Lee Y.-J."/>
        </authorList>
    </citation>
    <scope>NUCLEOTIDE SEQUENCE [LARGE SCALE GENOMIC DNA]</scope>
    <source>
        <strain evidence="2 3">YelD216</strain>
    </source>
</reference>
<accession>A0A0U2PKR4</accession>
<keyword evidence="1" id="KW-0812">Transmembrane</keyword>
<dbReference type="AlphaFoldDB" id="A0A0U2PKR4"/>
<protein>
    <submittedName>
        <fullName evidence="2">Uncharacterized protein</fullName>
    </submittedName>
</protein>
<dbReference type="EMBL" id="CP013650">
    <property type="protein sequence ID" value="ALT00222.1"/>
    <property type="molecule type" value="Genomic_DNA"/>
</dbReference>
<keyword evidence="1" id="KW-0472">Membrane</keyword>
<evidence type="ECO:0000313" key="3">
    <source>
        <dbReference type="Proteomes" id="UP000068447"/>
    </source>
</evidence>
<sequence length="70" mass="7759">MFMFDAPGATEKAVNWLAVVLLLTYPATIYIGVGITKSAHENNRTLHSLVGLAVSYSNFAVLFILLKWFI</sequence>
<evidence type="ECO:0000256" key="1">
    <source>
        <dbReference type="SAM" id="Phobius"/>
    </source>
</evidence>
<dbReference type="Proteomes" id="UP000068447">
    <property type="component" value="Chromosome"/>
</dbReference>
<evidence type="ECO:0000313" key="2">
    <source>
        <dbReference type="EMBL" id="ALT00222.1"/>
    </source>
</evidence>
<keyword evidence="1" id="KW-1133">Transmembrane helix</keyword>